<dbReference type="EMBL" id="KV921267">
    <property type="protein sequence ID" value="ORE22416.1"/>
    <property type="molecule type" value="Genomic_DNA"/>
</dbReference>
<evidence type="ECO:0000313" key="2">
    <source>
        <dbReference type="Proteomes" id="UP000242381"/>
    </source>
</evidence>
<sequence length="107" mass="12541">MFVIQSRLWPRFFVLKIEKVYACTSYSSVVNFIDANLSTVVIKVIEHLLKQFNDLRVSRSTVVEQCLLMADIEIKDCNQIRRYSMICFSVKFSETIISCYFLVPLML</sequence>
<proteinExistence type="predicted"/>
<protein>
    <submittedName>
        <fullName evidence="1">Uncharacterized protein</fullName>
    </submittedName>
</protein>
<organism evidence="1 2">
    <name type="scientific">Rhizopus microsporus</name>
    <dbReference type="NCBI Taxonomy" id="58291"/>
    <lineage>
        <taxon>Eukaryota</taxon>
        <taxon>Fungi</taxon>
        <taxon>Fungi incertae sedis</taxon>
        <taxon>Mucoromycota</taxon>
        <taxon>Mucoromycotina</taxon>
        <taxon>Mucoromycetes</taxon>
        <taxon>Mucorales</taxon>
        <taxon>Mucorineae</taxon>
        <taxon>Rhizopodaceae</taxon>
        <taxon>Rhizopus</taxon>
    </lineage>
</organism>
<dbReference type="Proteomes" id="UP000242381">
    <property type="component" value="Unassembled WGS sequence"/>
</dbReference>
<name>A0A1X0SDN6_RHIZD</name>
<accession>A0A1X0SDN6</accession>
<dbReference type="AlphaFoldDB" id="A0A1X0SDN6"/>
<gene>
    <name evidence="1" type="ORF">BCV71DRAFT_269767</name>
</gene>
<evidence type="ECO:0000313" key="1">
    <source>
        <dbReference type="EMBL" id="ORE22416.1"/>
    </source>
</evidence>
<reference evidence="1 2" key="1">
    <citation type="journal article" date="2016" name="Proc. Natl. Acad. Sci. U.S.A.">
        <title>Lipid metabolic changes in an early divergent fungus govern the establishment of a mutualistic symbiosis with endobacteria.</title>
        <authorList>
            <person name="Lastovetsky O.A."/>
            <person name="Gaspar M.L."/>
            <person name="Mondo S.J."/>
            <person name="LaButti K.M."/>
            <person name="Sandor L."/>
            <person name="Grigoriev I.V."/>
            <person name="Henry S.A."/>
            <person name="Pawlowska T.E."/>
        </authorList>
    </citation>
    <scope>NUCLEOTIDE SEQUENCE [LARGE SCALE GENOMIC DNA]</scope>
    <source>
        <strain evidence="1 2">ATCC 11559</strain>
    </source>
</reference>